<dbReference type="EMBL" id="SRLO01000913">
    <property type="protein sequence ID" value="TNN44295.1"/>
    <property type="molecule type" value="Genomic_DNA"/>
</dbReference>
<keyword evidence="3" id="KW-1185">Reference proteome</keyword>
<evidence type="ECO:0000313" key="2">
    <source>
        <dbReference type="EMBL" id="TNN44295.1"/>
    </source>
</evidence>
<sequence length="159" mass="17817">MKEMMTVSTETRHRDKLRPSRSVSTLMARTRLPGGAGREARTSARLLVLLSPAHRPGDASGALEEEEEKEEEHWSRGLLRHTHQVLVQGLVGPTRLTQRRGFNTVSLKDGTEHHITRTLRENLLWSSKTGAALLNRRFCSPWSTGVSSYRGGSRPARPD</sequence>
<gene>
    <name evidence="2" type="ORF">EYF80_045494</name>
</gene>
<evidence type="ECO:0000256" key="1">
    <source>
        <dbReference type="SAM" id="MobiDB-lite"/>
    </source>
</evidence>
<feature type="region of interest" description="Disordered" evidence="1">
    <location>
        <begin position="55"/>
        <end position="77"/>
    </location>
</feature>
<accession>A0A4Z2FTY9</accession>
<dbReference type="Proteomes" id="UP000314294">
    <property type="component" value="Unassembled WGS sequence"/>
</dbReference>
<evidence type="ECO:0000313" key="3">
    <source>
        <dbReference type="Proteomes" id="UP000314294"/>
    </source>
</evidence>
<organism evidence="2 3">
    <name type="scientific">Liparis tanakae</name>
    <name type="common">Tanaka's snailfish</name>
    <dbReference type="NCBI Taxonomy" id="230148"/>
    <lineage>
        <taxon>Eukaryota</taxon>
        <taxon>Metazoa</taxon>
        <taxon>Chordata</taxon>
        <taxon>Craniata</taxon>
        <taxon>Vertebrata</taxon>
        <taxon>Euteleostomi</taxon>
        <taxon>Actinopterygii</taxon>
        <taxon>Neopterygii</taxon>
        <taxon>Teleostei</taxon>
        <taxon>Neoteleostei</taxon>
        <taxon>Acanthomorphata</taxon>
        <taxon>Eupercaria</taxon>
        <taxon>Perciformes</taxon>
        <taxon>Cottioidei</taxon>
        <taxon>Cottales</taxon>
        <taxon>Liparidae</taxon>
        <taxon>Liparis</taxon>
    </lineage>
</organism>
<comment type="caution">
    <text evidence="2">The sequence shown here is derived from an EMBL/GenBank/DDBJ whole genome shotgun (WGS) entry which is preliminary data.</text>
</comment>
<feature type="region of interest" description="Disordered" evidence="1">
    <location>
        <begin position="1"/>
        <end position="39"/>
    </location>
</feature>
<reference evidence="2 3" key="1">
    <citation type="submission" date="2019-03" db="EMBL/GenBank/DDBJ databases">
        <title>First draft genome of Liparis tanakae, snailfish: a comprehensive survey of snailfish specific genes.</title>
        <authorList>
            <person name="Kim W."/>
            <person name="Song I."/>
            <person name="Jeong J.-H."/>
            <person name="Kim D."/>
            <person name="Kim S."/>
            <person name="Ryu S."/>
            <person name="Song J.Y."/>
            <person name="Lee S.K."/>
        </authorList>
    </citation>
    <scope>NUCLEOTIDE SEQUENCE [LARGE SCALE GENOMIC DNA]</scope>
    <source>
        <tissue evidence="2">Muscle</tissue>
    </source>
</reference>
<protein>
    <submittedName>
        <fullName evidence="2">Uncharacterized protein</fullName>
    </submittedName>
</protein>
<proteinExistence type="predicted"/>
<dbReference type="AlphaFoldDB" id="A0A4Z2FTY9"/>
<name>A0A4Z2FTY9_9TELE</name>